<feature type="compositionally biased region" description="Polar residues" evidence="1">
    <location>
        <begin position="1"/>
        <end position="19"/>
    </location>
</feature>
<dbReference type="Gene3D" id="2.60.40.640">
    <property type="match status" value="1"/>
</dbReference>
<evidence type="ECO:0000256" key="1">
    <source>
        <dbReference type="SAM" id="MobiDB-lite"/>
    </source>
</evidence>
<sequence length="422" mass="46577">MNSPPVYNPSTPGSTTSLPAYSPRDTSRALGGSRGSTEHKFTLKDKKNKTRATLKVFSSAPTSTALPTFLEGDKINGSLELNMSQGEKISAVSIFVCGEITSGAHTRDKFLDISVPLWSRASGNTPSPALPGDCRWSFSVSIPKDVVLPDFERPGGVRTYALPQTFLERSARVSAHYFISAQITRSLFREDDELQTMFVYVPALRPEPPSMLRQLAYQENTHIPGPDIDGEGWETLPVVTVKGIVFNDRAIEVQCVLSLSKPLSYTRGSSIPCSITYLCKDPQALNLLCTPRSIDVRLQRQINYHTSLSRAGMWAGESAPFRSASETDDSGRAVWWQVDNGPRREEFVKTFQGEIRLAKTLKPTSAISHFVLTYFVVAMPFEVTGFSSADTEPLIRQEVNIGTIFAKGPRPRSYAPRVSTEE</sequence>
<proteinExistence type="predicted"/>
<gene>
    <name evidence="2" type="ORF">C8F04DRAFT_1387958</name>
</gene>
<name>A0AAD6TIS0_9AGAR</name>
<dbReference type="EMBL" id="JARJCM010000003">
    <property type="protein sequence ID" value="KAJ7046442.1"/>
    <property type="molecule type" value="Genomic_DNA"/>
</dbReference>
<keyword evidence="3" id="KW-1185">Reference proteome</keyword>
<protein>
    <recommendedName>
        <fullName evidence="4">Arrestin-like N-terminal domain-containing protein</fullName>
    </recommendedName>
</protein>
<dbReference type="Proteomes" id="UP001218188">
    <property type="component" value="Unassembled WGS sequence"/>
</dbReference>
<comment type="caution">
    <text evidence="2">The sequence shown here is derived from an EMBL/GenBank/DDBJ whole genome shotgun (WGS) entry which is preliminary data.</text>
</comment>
<organism evidence="2 3">
    <name type="scientific">Mycena alexandri</name>
    <dbReference type="NCBI Taxonomy" id="1745969"/>
    <lineage>
        <taxon>Eukaryota</taxon>
        <taxon>Fungi</taxon>
        <taxon>Dikarya</taxon>
        <taxon>Basidiomycota</taxon>
        <taxon>Agaricomycotina</taxon>
        <taxon>Agaricomycetes</taxon>
        <taxon>Agaricomycetidae</taxon>
        <taxon>Agaricales</taxon>
        <taxon>Marasmiineae</taxon>
        <taxon>Mycenaceae</taxon>
        <taxon>Mycena</taxon>
    </lineage>
</organism>
<evidence type="ECO:0000313" key="2">
    <source>
        <dbReference type="EMBL" id="KAJ7046442.1"/>
    </source>
</evidence>
<reference evidence="2" key="1">
    <citation type="submission" date="2023-03" db="EMBL/GenBank/DDBJ databases">
        <title>Massive genome expansion in bonnet fungi (Mycena s.s.) driven by repeated elements and novel gene families across ecological guilds.</title>
        <authorList>
            <consortium name="Lawrence Berkeley National Laboratory"/>
            <person name="Harder C.B."/>
            <person name="Miyauchi S."/>
            <person name="Viragh M."/>
            <person name="Kuo A."/>
            <person name="Thoen E."/>
            <person name="Andreopoulos B."/>
            <person name="Lu D."/>
            <person name="Skrede I."/>
            <person name="Drula E."/>
            <person name="Henrissat B."/>
            <person name="Morin E."/>
            <person name="Kohler A."/>
            <person name="Barry K."/>
            <person name="LaButti K."/>
            <person name="Morin E."/>
            <person name="Salamov A."/>
            <person name="Lipzen A."/>
            <person name="Mereny Z."/>
            <person name="Hegedus B."/>
            <person name="Baldrian P."/>
            <person name="Stursova M."/>
            <person name="Weitz H."/>
            <person name="Taylor A."/>
            <person name="Grigoriev I.V."/>
            <person name="Nagy L.G."/>
            <person name="Martin F."/>
            <person name="Kauserud H."/>
        </authorList>
    </citation>
    <scope>NUCLEOTIDE SEQUENCE</scope>
    <source>
        <strain evidence="2">CBHHK200</strain>
    </source>
</reference>
<dbReference type="AlphaFoldDB" id="A0AAD6TIS0"/>
<evidence type="ECO:0008006" key="4">
    <source>
        <dbReference type="Google" id="ProtNLM"/>
    </source>
</evidence>
<dbReference type="InterPro" id="IPR014752">
    <property type="entry name" value="Arrestin-like_C"/>
</dbReference>
<accession>A0AAD6TIS0</accession>
<feature type="region of interest" description="Disordered" evidence="1">
    <location>
        <begin position="1"/>
        <end position="42"/>
    </location>
</feature>
<evidence type="ECO:0000313" key="3">
    <source>
        <dbReference type="Proteomes" id="UP001218188"/>
    </source>
</evidence>